<feature type="domain" description="IclR-ED" evidence="1">
    <location>
        <begin position="1"/>
        <end position="94"/>
    </location>
</feature>
<dbReference type="AlphaFoldDB" id="A0A6J4VXR0"/>
<dbReference type="EMBL" id="CADCWM010001184">
    <property type="protein sequence ID" value="CAA9589512.1"/>
    <property type="molecule type" value="Genomic_DNA"/>
</dbReference>
<reference evidence="2" key="1">
    <citation type="submission" date="2020-02" db="EMBL/GenBank/DDBJ databases">
        <authorList>
            <person name="Meier V. D."/>
        </authorList>
    </citation>
    <scope>NUCLEOTIDE SEQUENCE</scope>
    <source>
        <strain evidence="2">AVDCRST_MAG88</strain>
    </source>
</reference>
<dbReference type="InterPro" id="IPR050707">
    <property type="entry name" value="HTH_MetabolicPath_Reg"/>
</dbReference>
<dbReference type="GO" id="GO:0045892">
    <property type="term" value="P:negative regulation of DNA-templated transcription"/>
    <property type="evidence" value="ECO:0007669"/>
    <property type="project" value="TreeGrafter"/>
</dbReference>
<evidence type="ECO:0000259" key="1">
    <source>
        <dbReference type="PROSITE" id="PS51078"/>
    </source>
</evidence>
<protein>
    <recommendedName>
        <fullName evidence="1">IclR-ED domain-containing protein</fullName>
    </recommendedName>
</protein>
<dbReference type="GO" id="GO:0003677">
    <property type="term" value="F:DNA binding"/>
    <property type="evidence" value="ECO:0007669"/>
    <property type="project" value="TreeGrafter"/>
</dbReference>
<dbReference type="InterPro" id="IPR029016">
    <property type="entry name" value="GAF-like_dom_sf"/>
</dbReference>
<dbReference type="PROSITE" id="PS51078">
    <property type="entry name" value="ICLR_ED"/>
    <property type="match status" value="1"/>
</dbReference>
<accession>A0A6J4VXR0</accession>
<feature type="non-terminal residue" evidence="2">
    <location>
        <position position="1"/>
    </location>
</feature>
<evidence type="ECO:0000313" key="2">
    <source>
        <dbReference type="EMBL" id="CAA9589512.1"/>
    </source>
</evidence>
<gene>
    <name evidence="2" type="ORF">AVDCRST_MAG88-4594</name>
</gene>
<dbReference type="Gene3D" id="3.30.450.40">
    <property type="match status" value="1"/>
</dbReference>
<dbReference type="GO" id="GO:0003700">
    <property type="term" value="F:DNA-binding transcription factor activity"/>
    <property type="evidence" value="ECO:0007669"/>
    <property type="project" value="TreeGrafter"/>
</dbReference>
<name>A0A6J4VXR0_9BACT</name>
<dbReference type="PANTHER" id="PTHR30136">
    <property type="entry name" value="HELIX-TURN-HELIX TRANSCRIPTIONAL REGULATOR, ICLR FAMILY"/>
    <property type="match status" value="1"/>
</dbReference>
<dbReference type="SUPFAM" id="SSF55781">
    <property type="entry name" value="GAF domain-like"/>
    <property type="match status" value="1"/>
</dbReference>
<proteinExistence type="predicted"/>
<organism evidence="2">
    <name type="scientific">uncultured Thermomicrobiales bacterium</name>
    <dbReference type="NCBI Taxonomy" id="1645740"/>
    <lineage>
        <taxon>Bacteria</taxon>
        <taxon>Pseudomonadati</taxon>
        <taxon>Thermomicrobiota</taxon>
        <taxon>Thermomicrobia</taxon>
        <taxon>Thermomicrobiales</taxon>
        <taxon>environmental samples</taxon>
    </lineage>
</organism>
<sequence length="100" mass="10991">LQLGMPVLTPRTITSPEVMRHHLEEVRRRGFAWDDEERLEGVRCVAAPVFGGDGAVGGAVSIAAPSLRTPWERLRQLGDEVRATATEISRQLGFVARNAE</sequence>
<dbReference type="PANTHER" id="PTHR30136:SF24">
    <property type="entry name" value="HTH-TYPE TRANSCRIPTIONAL REPRESSOR ALLR"/>
    <property type="match status" value="1"/>
</dbReference>
<dbReference type="Pfam" id="PF01614">
    <property type="entry name" value="IclR_C"/>
    <property type="match status" value="1"/>
</dbReference>
<dbReference type="InterPro" id="IPR014757">
    <property type="entry name" value="Tscrpt_reg_IclR_C"/>
</dbReference>